<dbReference type="Gene3D" id="1.25.40.10">
    <property type="entry name" value="Tetratricopeptide repeat domain"/>
    <property type="match status" value="2"/>
</dbReference>
<feature type="signal peptide" evidence="5">
    <location>
        <begin position="1"/>
        <end position="21"/>
    </location>
</feature>
<dbReference type="EMBL" id="JRLX01000005">
    <property type="protein sequence ID" value="KGO87218.1"/>
    <property type="molecule type" value="Genomic_DNA"/>
</dbReference>
<keyword evidence="8" id="KW-1185">Reference proteome</keyword>
<dbReference type="GO" id="GO:0003700">
    <property type="term" value="F:DNA-binding transcription factor activity"/>
    <property type="evidence" value="ECO:0007669"/>
    <property type="project" value="InterPro"/>
</dbReference>
<dbReference type="SUPFAM" id="SSF46689">
    <property type="entry name" value="Homeodomain-like"/>
    <property type="match status" value="1"/>
</dbReference>
<dbReference type="InterPro" id="IPR011990">
    <property type="entry name" value="TPR-like_helical_dom_sf"/>
</dbReference>
<proteinExistence type="predicted"/>
<dbReference type="Gene3D" id="1.10.10.60">
    <property type="entry name" value="Homeodomain-like"/>
    <property type="match status" value="2"/>
</dbReference>
<dbReference type="InterPro" id="IPR019734">
    <property type="entry name" value="TPR_rpt"/>
</dbReference>
<keyword evidence="4" id="KW-0812">Transmembrane</keyword>
<name>A0A0A2M724_9FLAO</name>
<keyword evidence="3" id="KW-0804">Transcription</keyword>
<keyword evidence="4" id="KW-1133">Transmembrane helix</keyword>
<dbReference type="SMART" id="SM00342">
    <property type="entry name" value="HTH_ARAC"/>
    <property type="match status" value="1"/>
</dbReference>
<accession>A0A0A2M724</accession>
<dbReference type="AlphaFoldDB" id="A0A0A2M724"/>
<dbReference type="RefSeq" id="WP_020213291.1">
    <property type="nucleotide sequence ID" value="NZ_JRLX01000005.1"/>
</dbReference>
<organism evidence="7 8">
    <name type="scientific">Flavobacterium rivuli WB 3.3-2 = DSM 21788</name>
    <dbReference type="NCBI Taxonomy" id="1121895"/>
    <lineage>
        <taxon>Bacteria</taxon>
        <taxon>Pseudomonadati</taxon>
        <taxon>Bacteroidota</taxon>
        <taxon>Flavobacteriia</taxon>
        <taxon>Flavobacteriales</taxon>
        <taxon>Flavobacteriaceae</taxon>
        <taxon>Flavobacterium</taxon>
    </lineage>
</organism>
<comment type="caution">
    <text evidence="7">The sequence shown here is derived from an EMBL/GenBank/DDBJ whole genome shotgun (WGS) entry which is preliminary data.</text>
</comment>
<dbReference type="eggNOG" id="COG2207">
    <property type="taxonomic scope" value="Bacteria"/>
</dbReference>
<dbReference type="PANTHER" id="PTHR43280">
    <property type="entry name" value="ARAC-FAMILY TRANSCRIPTIONAL REGULATOR"/>
    <property type="match status" value="1"/>
</dbReference>
<dbReference type="InterPro" id="IPR009057">
    <property type="entry name" value="Homeodomain-like_sf"/>
</dbReference>
<evidence type="ECO:0000256" key="3">
    <source>
        <dbReference type="ARBA" id="ARBA00023163"/>
    </source>
</evidence>
<dbReference type="SUPFAM" id="SSF48452">
    <property type="entry name" value="TPR-like"/>
    <property type="match status" value="1"/>
</dbReference>
<evidence type="ECO:0000256" key="1">
    <source>
        <dbReference type="ARBA" id="ARBA00023015"/>
    </source>
</evidence>
<dbReference type="Pfam" id="PF13181">
    <property type="entry name" value="TPR_8"/>
    <property type="match status" value="2"/>
</dbReference>
<dbReference type="PROSITE" id="PS01124">
    <property type="entry name" value="HTH_ARAC_FAMILY_2"/>
    <property type="match status" value="1"/>
</dbReference>
<dbReference type="PANTHER" id="PTHR43280:SF34">
    <property type="entry name" value="ARAC-FAMILY TRANSCRIPTIONAL REGULATOR"/>
    <property type="match status" value="1"/>
</dbReference>
<reference evidence="7 8" key="1">
    <citation type="submission" date="2013-09" db="EMBL/GenBank/DDBJ databases">
        <authorList>
            <person name="Zeng Z."/>
            <person name="Chen C."/>
        </authorList>
    </citation>
    <scope>NUCLEOTIDE SEQUENCE [LARGE SCALE GENOMIC DNA]</scope>
    <source>
        <strain evidence="7 8">WB 3.3-2</strain>
    </source>
</reference>
<dbReference type="STRING" id="1121895.GCA_000378485_02133"/>
<keyword evidence="5" id="KW-0732">Signal</keyword>
<keyword evidence="2" id="KW-0238">DNA-binding</keyword>
<evidence type="ECO:0000256" key="2">
    <source>
        <dbReference type="ARBA" id="ARBA00023125"/>
    </source>
</evidence>
<dbReference type="OrthoDB" id="5295174at2"/>
<protein>
    <recommendedName>
        <fullName evidence="6">HTH araC/xylS-type domain-containing protein</fullName>
    </recommendedName>
</protein>
<dbReference type="Pfam" id="PF12833">
    <property type="entry name" value="HTH_18"/>
    <property type="match status" value="1"/>
</dbReference>
<feature type="transmembrane region" description="Helical" evidence="4">
    <location>
        <begin position="336"/>
        <end position="355"/>
    </location>
</feature>
<feature type="domain" description="HTH araC/xylS-type" evidence="6">
    <location>
        <begin position="407"/>
        <end position="511"/>
    </location>
</feature>
<keyword evidence="1" id="KW-0805">Transcription regulation</keyword>
<evidence type="ECO:0000256" key="4">
    <source>
        <dbReference type="SAM" id="Phobius"/>
    </source>
</evidence>
<dbReference type="SMART" id="SM00028">
    <property type="entry name" value="TPR"/>
    <property type="match status" value="3"/>
</dbReference>
<evidence type="ECO:0000313" key="8">
    <source>
        <dbReference type="Proteomes" id="UP000030152"/>
    </source>
</evidence>
<dbReference type="Proteomes" id="UP000030152">
    <property type="component" value="Unassembled WGS sequence"/>
</dbReference>
<evidence type="ECO:0000256" key="5">
    <source>
        <dbReference type="SAM" id="SignalP"/>
    </source>
</evidence>
<dbReference type="GO" id="GO:0043565">
    <property type="term" value="F:sequence-specific DNA binding"/>
    <property type="evidence" value="ECO:0007669"/>
    <property type="project" value="InterPro"/>
</dbReference>
<sequence>MFKYTYIFLTIFLLFIAPVFAQNKLQKQADSAQAVFMTIRIEDTTQILQTGNYIINNTSSYNQKFDVLERTSVMYFLVNNLNKSIAYAFKAKDMAEKSADPEMMAQGYGSIANLYSHLNLTEKARPYLNQAIQQIERMPQGDKKFRLKALSHLELGNLDLNDKNYKGANNNYKQSLQQFNLVKNIDRSNYHYRRSLYNIGNSYKYLRQTDSAEIYLTKALAKKGNEETDLKYFINASLAEVYSLRGEYKRSIDTLQKVLKDPDFDIITLKTDIYLTLSRNYKSIGDNTNYTVYNEKHIALRDTVKSNELKAINTAFNVEQKDFSASIQESEKNNRWLVYGIIGIVLISFCTIIYINQKKKRERLVYQSIIKRLKIQAEILPVSDEDIQEDTKSIYNVPTLVEEEILDGLQKFEDTEGYRNPKLTVSMLAVQLKTNPAYLSAVIKSQKDKNFNTYINELRIRYICNKIHTHREYEKYKISYLAEDCGFTSHSAFSTVFKKVTGISPSVFLREEENSYANKSLA</sequence>
<evidence type="ECO:0000259" key="6">
    <source>
        <dbReference type="PROSITE" id="PS01124"/>
    </source>
</evidence>
<gene>
    <name evidence="7" type="ORF">Q765_05995</name>
</gene>
<feature type="chain" id="PRO_5001991751" description="HTH araC/xylS-type domain-containing protein" evidence="5">
    <location>
        <begin position="22"/>
        <end position="522"/>
    </location>
</feature>
<evidence type="ECO:0000313" key="7">
    <source>
        <dbReference type="EMBL" id="KGO87218.1"/>
    </source>
</evidence>
<keyword evidence="4" id="KW-0472">Membrane</keyword>
<dbReference type="InterPro" id="IPR018060">
    <property type="entry name" value="HTH_AraC"/>
</dbReference>